<comment type="caution">
    <text evidence="1">The sequence shown here is derived from an EMBL/GenBank/DDBJ whole genome shotgun (WGS) entry which is preliminary data.</text>
</comment>
<protein>
    <submittedName>
        <fullName evidence="1">Uncharacterized protein</fullName>
    </submittedName>
</protein>
<accession>A0A656QG29</accession>
<dbReference type="EMBL" id="JFHD01000024">
    <property type="protein sequence ID" value="KDR27565.1"/>
    <property type="molecule type" value="Genomic_DNA"/>
</dbReference>
<proteinExistence type="predicted"/>
<dbReference type="AlphaFoldDB" id="A0A656QG29"/>
<organism evidence="1 2">
    <name type="scientific">Caballeronia zhejiangensis</name>
    <dbReference type="NCBI Taxonomy" id="871203"/>
    <lineage>
        <taxon>Bacteria</taxon>
        <taxon>Pseudomonadati</taxon>
        <taxon>Pseudomonadota</taxon>
        <taxon>Betaproteobacteria</taxon>
        <taxon>Burkholderiales</taxon>
        <taxon>Burkholderiaceae</taxon>
        <taxon>Caballeronia</taxon>
    </lineage>
</organism>
<evidence type="ECO:0000313" key="1">
    <source>
        <dbReference type="EMBL" id="KDR27565.1"/>
    </source>
</evidence>
<sequence>MTHTPKLACEQGHYQYWTTSDVYTFAVFNTRSGCEEQDIELRATPNFERWERFVTAFFEALNHAGESLVAMPNFRPVDHAFLRRRLAAGFLKDYIEEKAKRHQALDVLLKNGLTFDEAWAMINGVR</sequence>
<dbReference type="Proteomes" id="UP000027451">
    <property type="component" value="Unassembled WGS sequence"/>
</dbReference>
<reference evidence="1 2" key="1">
    <citation type="submission" date="2014-03" db="EMBL/GenBank/DDBJ databases">
        <title>Draft Genome Sequences of Four Burkholderia Strains.</title>
        <authorList>
            <person name="Liu X.Y."/>
            <person name="Li C.X."/>
            <person name="Xu J.H."/>
        </authorList>
    </citation>
    <scope>NUCLEOTIDE SEQUENCE [LARGE SCALE GENOMIC DNA]</scope>
    <source>
        <strain evidence="1 2">OP-1</strain>
    </source>
</reference>
<keyword evidence="2" id="KW-1185">Reference proteome</keyword>
<gene>
    <name evidence="1" type="ORF">BG60_16650</name>
</gene>
<dbReference type="RefSeq" id="WP_033536243.1">
    <property type="nucleotide sequence ID" value="NZ_JFHD01000024.1"/>
</dbReference>
<name>A0A656QG29_9BURK</name>
<evidence type="ECO:0000313" key="2">
    <source>
        <dbReference type="Proteomes" id="UP000027451"/>
    </source>
</evidence>